<comment type="caution">
    <text evidence="2">The sequence shown here is derived from an EMBL/GenBank/DDBJ whole genome shotgun (WGS) entry which is preliminary data.</text>
</comment>
<sequence>MAADARGDRGLIGHHHALDLSRIQALGKIRVGPGAVRVLVLLLVSGRRGPPPGRGPPRGGLGAPLVGNAELLGELRVQRLGGVQLGGLRRGRGRHGLGHRDHGHRSHGHRGHGHRGHGPGHRRRGRGGWHVPGRGLLPRSRPRDHRRDGARGHIGRRHFRLTGPRGPRPHHSSGQHPQGARPHPHPLPDRAAAGTLRPEGLFKRLPRLLQRGALLLGQRRGLIPPREIRQQHLRGLGRAHLLGLHAFGRSAAFLRGLGPSIWPRLRAQPPLLLGRQREHALKALPGLRGRRRGTGSGLWLGSRLTEQFAIQIGIQIFSERVMHLGGDNAVGLCLIGLVLRAGLPTPPHLMTAHAPPTSSLRHHLVMRWEFKLGTEKENATETFTGERGHLPVPITDGRQRPVLATEGLPSEKSPAPVQD</sequence>
<accession>Q090T4</accession>
<reference evidence="2 3" key="1">
    <citation type="submission" date="2006-04" db="EMBL/GenBank/DDBJ databases">
        <authorList>
            <person name="Nierman W.C."/>
        </authorList>
    </citation>
    <scope>NUCLEOTIDE SEQUENCE [LARGE SCALE GENOMIC DNA]</scope>
    <source>
        <strain evidence="2 3">DW4/3-1</strain>
    </source>
</reference>
<name>Q090T4_STIAD</name>
<evidence type="ECO:0000313" key="3">
    <source>
        <dbReference type="Proteomes" id="UP000032702"/>
    </source>
</evidence>
<protein>
    <submittedName>
        <fullName evidence="2">Uncharacterized protein</fullName>
    </submittedName>
</protein>
<organism evidence="2 3">
    <name type="scientific">Stigmatella aurantiaca (strain DW4/3-1)</name>
    <dbReference type="NCBI Taxonomy" id="378806"/>
    <lineage>
        <taxon>Bacteria</taxon>
        <taxon>Pseudomonadati</taxon>
        <taxon>Myxococcota</taxon>
        <taxon>Myxococcia</taxon>
        <taxon>Myxococcales</taxon>
        <taxon>Cystobacterineae</taxon>
        <taxon>Archangiaceae</taxon>
        <taxon>Stigmatella</taxon>
    </lineage>
</organism>
<feature type="region of interest" description="Disordered" evidence="1">
    <location>
        <begin position="86"/>
        <end position="193"/>
    </location>
</feature>
<feature type="region of interest" description="Disordered" evidence="1">
    <location>
        <begin position="386"/>
        <end position="419"/>
    </location>
</feature>
<feature type="compositionally biased region" description="Basic residues" evidence="1">
    <location>
        <begin position="89"/>
        <end position="127"/>
    </location>
</feature>
<gene>
    <name evidence="2" type="ORF">STIAU_3848</name>
</gene>
<evidence type="ECO:0000313" key="2">
    <source>
        <dbReference type="EMBL" id="EAU66265.1"/>
    </source>
</evidence>
<dbReference type="AlphaFoldDB" id="Q090T4"/>
<feature type="compositionally biased region" description="Low complexity" evidence="1">
    <location>
        <begin position="129"/>
        <end position="139"/>
    </location>
</feature>
<dbReference type="EMBL" id="AAMD01000060">
    <property type="protein sequence ID" value="EAU66265.1"/>
    <property type="molecule type" value="Genomic_DNA"/>
</dbReference>
<evidence type="ECO:0000256" key="1">
    <source>
        <dbReference type="SAM" id="MobiDB-lite"/>
    </source>
</evidence>
<proteinExistence type="predicted"/>
<dbReference type="Proteomes" id="UP000032702">
    <property type="component" value="Unassembled WGS sequence"/>
</dbReference>